<gene>
    <name evidence="6" type="ORF">LAMO00422_LOCUS12836</name>
</gene>
<dbReference type="PANTHER" id="PTHR11061">
    <property type="entry name" value="RNA M5U METHYLTRANSFERASE"/>
    <property type="match status" value="1"/>
</dbReference>
<dbReference type="InterPro" id="IPR030391">
    <property type="entry name" value="MeTrfase_TrmA_CS"/>
</dbReference>
<keyword evidence="1 4" id="KW-0489">Methyltransferase</keyword>
<evidence type="ECO:0000256" key="3">
    <source>
        <dbReference type="ARBA" id="ARBA00022691"/>
    </source>
</evidence>
<reference evidence="6" key="1">
    <citation type="submission" date="2021-01" db="EMBL/GenBank/DDBJ databases">
        <authorList>
            <person name="Corre E."/>
            <person name="Pelletier E."/>
            <person name="Niang G."/>
            <person name="Scheremetjew M."/>
            <person name="Finn R."/>
            <person name="Kale V."/>
            <person name="Holt S."/>
            <person name="Cochrane G."/>
            <person name="Meng A."/>
            <person name="Brown T."/>
            <person name="Cohen L."/>
        </authorList>
    </citation>
    <scope>NUCLEOTIDE SEQUENCE</scope>
    <source>
        <strain evidence="6">CCMP2058</strain>
    </source>
</reference>
<dbReference type="GO" id="GO:0008757">
    <property type="term" value="F:S-adenosylmethionine-dependent methyltransferase activity"/>
    <property type="evidence" value="ECO:0007669"/>
    <property type="project" value="UniProtKB-ARBA"/>
</dbReference>
<evidence type="ECO:0000256" key="2">
    <source>
        <dbReference type="ARBA" id="ARBA00022679"/>
    </source>
</evidence>
<evidence type="ECO:0000256" key="4">
    <source>
        <dbReference type="PROSITE-ProRule" id="PRU01024"/>
    </source>
</evidence>
<dbReference type="GO" id="GO:0006396">
    <property type="term" value="P:RNA processing"/>
    <property type="evidence" value="ECO:0007669"/>
    <property type="project" value="InterPro"/>
</dbReference>
<dbReference type="Pfam" id="PF05958">
    <property type="entry name" value="tRNA_U5-meth_tr"/>
    <property type="match status" value="1"/>
</dbReference>
<dbReference type="PROSITE" id="PS51687">
    <property type="entry name" value="SAM_MT_RNA_M5U"/>
    <property type="match status" value="1"/>
</dbReference>
<feature type="binding site" evidence="4">
    <location>
        <position position="63"/>
    </location>
    <ligand>
        <name>S-adenosyl-L-methionine</name>
        <dbReference type="ChEBI" id="CHEBI:59789"/>
    </ligand>
</feature>
<dbReference type="SUPFAM" id="SSF53335">
    <property type="entry name" value="S-adenosyl-L-methionine-dependent methyltransferases"/>
    <property type="match status" value="1"/>
</dbReference>
<dbReference type="EMBL" id="HBEM01018804">
    <property type="protein sequence ID" value="CAD8453895.1"/>
    <property type="molecule type" value="Transcribed_RNA"/>
</dbReference>
<dbReference type="GO" id="GO:0032259">
    <property type="term" value="P:methylation"/>
    <property type="evidence" value="ECO:0007669"/>
    <property type="project" value="UniProtKB-KW"/>
</dbReference>
<accession>A0A7S0H118</accession>
<dbReference type="GO" id="GO:0009451">
    <property type="term" value="P:RNA modification"/>
    <property type="evidence" value="ECO:0007669"/>
    <property type="project" value="UniProtKB-ARBA"/>
</dbReference>
<keyword evidence="2 4" id="KW-0808">Transferase</keyword>
<dbReference type="Gene3D" id="3.40.50.150">
    <property type="entry name" value="Vaccinia Virus protein VP39"/>
    <property type="match status" value="1"/>
</dbReference>
<dbReference type="PROSITE" id="PS01230">
    <property type="entry name" value="TRMA_1"/>
    <property type="match status" value="1"/>
</dbReference>
<dbReference type="PANTHER" id="PTHR11061:SF30">
    <property type="entry name" value="TRNA (URACIL(54)-C(5))-METHYLTRANSFERASE"/>
    <property type="match status" value="1"/>
</dbReference>
<dbReference type="AlphaFoldDB" id="A0A7S0H118"/>
<dbReference type="InterPro" id="IPR030390">
    <property type="entry name" value="MeTrfase_TrmA_AS"/>
</dbReference>
<dbReference type="PROSITE" id="PS01231">
    <property type="entry name" value="TRMA_2"/>
    <property type="match status" value="1"/>
</dbReference>
<name>A0A7S0H118_9EUKA</name>
<dbReference type="InterPro" id="IPR029063">
    <property type="entry name" value="SAM-dependent_MTases_sf"/>
</dbReference>
<evidence type="ECO:0000256" key="5">
    <source>
        <dbReference type="PROSITE-ProRule" id="PRU10015"/>
    </source>
</evidence>
<evidence type="ECO:0008006" key="7">
    <source>
        <dbReference type="Google" id="ProtNLM"/>
    </source>
</evidence>
<feature type="active site" description="Nucleophile" evidence="4">
    <location>
        <position position="90"/>
    </location>
</feature>
<comment type="caution">
    <text evidence="4">Lacks conserved residue(s) required for the propagation of feature annotation.</text>
</comment>
<organism evidence="6">
    <name type="scientific">Amorphochlora amoebiformis</name>
    <dbReference type="NCBI Taxonomy" id="1561963"/>
    <lineage>
        <taxon>Eukaryota</taxon>
        <taxon>Sar</taxon>
        <taxon>Rhizaria</taxon>
        <taxon>Cercozoa</taxon>
        <taxon>Chlorarachniophyceae</taxon>
        <taxon>Amorphochlora</taxon>
    </lineage>
</organism>
<sequence>MQYCSIERQGMCVWHIAVMDAKLNAQKNGLKNVEFFDQDVGKFLSMNRNGSANGSDIHTLVLDPPRGGIAPKALKRVIGLGASQIVYVSCNPASQVRDAMVLEEAGYSLHKFSLVDQFPHTSHIETVALFRKRQPATSGSEANLLDLDRNPDILDLPDIDDRRF</sequence>
<dbReference type="GO" id="GO:0008173">
    <property type="term" value="F:RNA methyltransferase activity"/>
    <property type="evidence" value="ECO:0007669"/>
    <property type="project" value="InterPro"/>
</dbReference>
<comment type="similarity">
    <text evidence="4">Belongs to the class I-like SAM-binding methyltransferase superfamily. RNA M5U methyltransferase family.</text>
</comment>
<evidence type="ECO:0000256" key="1">
    <source>
        <dbReference type="ARBA" id="ARBA00022603"/>
    </source>
</evidence>
<protein>
    <recommendedName>
        <fullName evidence="7">tRNA(Phe) (4-demethylwyosine(37)-C(7)) aminocarboxypropyltransferase</fullName>
    </recommendedName>
</protein>
<proteinExistence type="inferred from homology"/>
<evidence type="ECO:0000313" key="6">
    <source>
        <dbReference type="EMBL" id="CAD8453895.1"/>
    </source>
</evidence>
<feature type="active site" evidence="5">
    <location>
        <position position="90"/>
    </location>
</feature>
<keyword evidence="3 4" id="KW-0949">S-adenosyl-L-methionine</keyword>
<dbReference type="InterPro" id="IPR010280">
    <property type="entry name" value="U5_MeTrfase_fam"/>
</dbReference>